<dbReference type="EMBL" id="JAVVDO010000011">
    <property type="protein sequence ID" value="MDT8331177.1"/>
    <property type="molecule type" value="Genomic_DNA"/>
</dbReference>
<reference evidence="3 5" key="2">
    <citation type="journal article" date="2019" name="Microb. Pathog.">
        <title>Comparison of VITEK 2, MALDI-TOF MS, 16S rRNA gene sequencing, and whole-genome sequencing for identification of Roseomonas mucosa.</title>
        <authorList>
            <person name="Rudolph W.W."/>
            <person name="Gunzer F."/>
            <person name="Trauth M."/>
            <person name="Bunk B."/>
            <person name="Bigge R."/>
            <person name="Schrottner P."/>
        </authorList>
    </citation>
    <scope>NUCLEOTIDE SEQUENCE [LARGE SCALE GENOMIC DNA]</scope>
    <source>
        <strain evidence="3 5">DSM 103800</strain>
    </source>
</reference>
<dbReference type="RefSeq" id="WP_027280013.1">
    <property type="nucleotide sequence ID" value="NZ_CP015583.1"/>
</dbReference>
<evidence type="ECO:0000313" key="3">
    <source>
        <dbReference type="EMBL" id="MDT8331177.1"/>
    </source>
</evidence>
<protein>
    <submittedName>
        <fullName evidence="3">Rhodanese-like domain-containing protein</fullName>
    </submittedName>
    <submittedName>
        <fullName evidence="2">Sulfurtransferase</fullName>
    </submittedName>
</protein>
<dbReference type="PROSITE" id="PS50206">
    <property type="entry name" value="RHODANESE_3"/>
    <property type="match status" value="1"/>
</dbReference>
<dbReference type="Proteomes" id="UP001258945">
    <property type="component" value="Unassembled WGS sequence"/>
</dbReference>
<dbReference type="PANTHER" id="PTHR47377:SF1">
    <property type="entry name" value="RHODANESE-LIKE DOMAIN-CONTAINING PROTEIN 4, CHLOROPLASTIC"/>
    <property type="match status" value="1"/>
</dbReference>
<reference evidence="2 4" key="1">
    <citation type="submission" date="2016-05" db="EMBL/GenBank/DDBJ databases">
        <title>Complete Genome and Methylome Analysis of Psychrotrophic Bacterial Isolates from Antarctic Lake Untersee.</title>
        <authorList>
            <person name="Fomenkov A."/>
            <person name="Akimov V.N."/>
            <person name="Vasilyeva L.V."/>
            <person name="Andersen D."/>
            <person name="Vincze T."/>
            <person name="Roberts R.J."/>
        </authorList>
    </citation>
    <scope>NUCLEOTIDE SEQUENCE [LARGE SCALE GENOMIC DNA]</scope>
    <source>
        <strain evidence="2 4">U14-5</strain>
    </source>
</reference>
<dbReference type="InterPro" id="IPR001763">
    <property type="entry name" value="Rhodanese-like_dom"/>
</dbReference>
<dbReference type="STRING" id="257708.RGI145_05120"/>
<dbReference type="EMBL" id="CP015583">
    <property type="protein sequence ID" value="APT56579.1"/>
    <property type="molecule type" value="Genomic_DNA"/>
</dbReference>
<dbReference type="InterPro" id="IPR036873">
    <property type="entry name" value="Rhodanese-like_dom_sf"/>
</dbReference>
<accession>A0A1L7AD66</accession>
<dbReference type="AlphaFoldDB" id="A0A1L7AD66"/>
<sequence length="137" mass="14928">MTIEDVPPGLVWDRLRDDPDAMLVDVRTDAEWNFVGLPDLSELGRQPALIPWQVYPSMQVNGGFADMLRRAGAKPETPLYFICRSGARSLAAAQTAQAAGYGKAYNVADGFEGPPDASGHRGTVAGWKAEGLPWRQR</sequence>
<evidence type="ECO:0000313" key="5">
    <source>
        <dbReference type="Proteomes" id="UP001258945"/>
    </source>
</evidence>
<dbReference type="Pfam" id="PF00581">
    <property type="entry name" value="Rhodanese"/>
    <property type="match status" value="1"/>
</dbReference>
<dbReference type="KEGG" id="rgi:RGI145_05120"/>
<gene>
    <name evidence="2" type="ORF">RGI145_05120</name>
    <name evidence="3" type="ORF">RQ831_08925</name>
</gene>
<dbReference type="SUPFAM" id="SSF52821">
    <property type="entry name" value="Rhodanese/Cell cycle control phosphatase"/>
    <property type="match status" value="1"/>
</dbReference>
<name>A0A1L7AD66_9PROT</name>
<proteinExistence type="predicted"/>
<keyword evidence="2" id="KW-0808">Transferase</keyword>
<evidence type="ECO:0000259" key="1">
    <source>
        <dbReference type="PROSITE" id="PS50206"/>
    </source>
</evidence>
<dbReference type="PANTHER" id="PTHR47377">
    <property type="entry name" value="RHODANESE-LIKE DOMAIN-CONTAINING PROTEIN 4, CHLOROPLASTIC"/>
    <property type="match status" value="1"/>
</dbReference>
<dbReference type="SMART" id="SM00450">
    <property type="entry name" value="RHOD"/>
    <property type="match status" value="1"/>
</dbReference>
<evidence type="ECO:0000313" key="4">
    <source>
        <dbReference type="Proteomes" id="UP000185494"/>
    </source>
</evidence>
<dbReference type="GO" id="GO:0016740">
    <property type="term" value="F:transferase activity"/>
    <property type="evidence" value="ECO:0007669"/>
    <property type="project" value="UniProtKB-KW"/>
</dbReference>
<dbReference type="InterPro" id="IPR044240">
    <property type="entry name" value="STR4-like"/>
</dbReference>
<feature type="domain" description="Rhodanese" evidence="1">
    <location>
        <begin position="17"/>
        <end position="118"/>
    </location>
</feature>
<organism evidence="2 4">
    <name type="scientific">Roseomonas gilardii</name>
    <dbReference type="NCBI Taxonomy" id="257708"/>
    <lineage>
        <taxon>Bacteria</taxon>
        <taxon>Pseudomonadati</taxon>
        <taxon>Pseudomonadota</taxon>
        <taxon>Alphaproteobacteria</taxon>
        <taxon>Acetobacterales</taxon>
        <taxon>Roseomonadaceae</taxon>
        <taxon>Roseomonas</taxon>
    </lineage>
</organism>
<dbReference type="eggNOG" id="COG0607">
    <property type="taxonomic scope" value="Bacteria"/>
</dbReference>
<reference evidence="3" key="3">
    <citation type="submission" date="2023-09" db="EMBL/GenBank/DDBJ databases">
        <authorList>
            <person name="Schober I."/>
            <person name="Bunk B."/>
        </authorList>
    </citation>
    <scope>NUCLEOTIDE SEQUENCE</scope>
    <source>
        <strain evidence="3">DSM 103800</strain>
    </source>
</reference>
<keyword evidence="5" id="KW-1185">Reference proteome</keyword>
<dbReference type="Proteomes" id="UP000185494">
    <property type="component" value="Chromosome 1"/>
</dbReference>
<dbReference type="Gene3D" id="3.40.250.10">
    <property type="entry name" value="Rhodanese-like domain"/>
    <property type="match status" value="1"/>
</dbReference>
<evidence type="ECO:0000313" key="2">
    <source>
        <dbReference type="EMBL" id="APT56579.1"/>
    </source>
</evidence>